<keyword evidence="6" id="KW-0812">Transmembrane</keyword>
<dbReference type="InterPro" id="IPR057739">
    <property type="entry name" value="Glyco_hydro_29_N"/>
</dbReference>
<feature type="domain" description="Glycoside hydrolase family 29 N-terminal" evidence="7">
    <location>
        <begin position="83"/>
        <end position="364"/>
    </location>
</feature>
<dbReference type="Gene3D" id="3.20.20.80">
    <property type="entry name" value="Glycosidases"/>
    <property type="match status" value="1"/>
</dbReference>
<evidence type="ECO:0000259" key="7">
    <source>
        <dbReference type="Pfam" id="PF01120"/>
    </source>
</evidence>
<dbReference type="OrthoDB" id="1095333at2"/>
<dbReference type="GO" id="GO:0016139">
    <property type="term" value="P:glycoside catabolic process"/>
    <property type="evidence" value="ECO:0007669"/>
    <property type="project" value="TreeGrafter"/>
</dbReference>
<dbReference type="GO" id="GO:0006004">
    <property type="term" value="P:fucose metabolic process"/>
    <property type="evidence" value="ECO:0007669"/>
    <property type="project" value="TreeGrafter"/>
</dbReference>
<dbReference type="PANTHER" id="PTHR10030">
    <property type="entry name" value="ALPHA-L-FUCOSIDASE"/>
    <property type="match status" value="1"/>
</dbReference>
<dbReference type="PANTHER" id="PTHR10030:SF37">
    <property type="entry name" value="ALPHA-L-FUCOSIDASE-RELATED"/>
    <property type="match status" value="1"/>
</dbReference>
<dbReference type="Pfam" id="PF01120">
    <property type="entry name" value="Alpha_L_fucos"/>
    <property type="match status" value="1"/>
</dbReference>
<dbReference type="GO" id="GO:0004560">
    <property type="term" value="F:alpha-L-fucosidase activity"/>
    <property type="evidence" value="ECO:0007669"/>
    <property type="project" value="InterPro"/>
</dbReference>
<evidence type="ECO:0000256" key="5">
    <source>
        <dbReference type="ARBA" id="ARBA00023295"/>
    </source>
</evidence>
<evidence type="ECO:0000256" key="3">
    <source>
        <dbReference type="ARBA" id="ARBA00022729"/>
    </source>
</evidence>
<evidence type="ECO:0000256" key="1">
    <source>
        <dbReference type="ARBA" id="ARBA00007951"/>
    </source>
</evidence>
<dbReference type="EC" id="3.2.1.51" evidence="2"/>
<dbReference type="InterPro" id="IPR017853">
    <property type="entry name" value="GH"/>
</dbReference>
<protein>
    <recommendedName>
        <fullName evidence="2">alpha-L-fucosidase</fullName>
        <ecNumber evidence="2">3.2.1.51</ecNumber>
    </recommendedName>
</protein>
<comment type="caution">
    <text evidence="8">The sequence shown here is derived from an EMBL/GenBank/DDBJ whole genome shotgun (WGS) entry which is preliminary data.</text>
</comment>
<proteinExistence type="inferred from homology"/>
<evidence type="ECO:0000313" key="8">
    <source>
        <dbReference type="EMBL" id="TGV04176.1"/>
    </source>
</evidence>
<evidence type="ECO:0000256" key="2">
    <source>
        <dbReference type="ARBA" id="ARBA00012662"/>
    </source>
</evidence>
<feature type="transmembrane region" description="Helical" evidence="6">
    <location>
        <begin position="6"/>
        <end position="24"/>
    </location>
</feature>
<dbReference type="AlphaFoldDB" id="A0A4S1E0S2"/>
<dbReference type="GO" id="GO:0005764">
    <property type="term" value="C:lysosome"/>
    <property type="evidence" value="ECO:0007669"/>
    <property type="project" value="TreeGrafter"/>
</dbReference>
<organism evidence="8 9">
    <name type="scientific">Flavivirga rizhaonensis</name>
    <dbReference type="NCBI Taxonomy" id="2559571"/>
    <lineage>
        <taxon>Bacteria</taxon>
        <taxon>Pseudomonadati</taxon>
        <taxon>Bacteroidota</taxon>
        <taxon>Flavobacteriia</taxon>
        <taxon>Flavobacteriales</taxon>
        <taxon>Flavobacteriaceae</taxon>
        <taxon>Flavivirga</taxon>
    </lineage>
</organism>
<keyword evidence="4" id="KW-0378">Hydrolase</keyword>
<dbReference type="EMBL" id="SRSO01000003">
    <property type="protein sequence ID" value="TGV04176.1"/>
    <property type="molecule type" value="Genomic_DNA"/>
</dbReference>
<dbReference type="SMART" id="SM00812">
    <property type="entry name" value="Alpha_L_fucos"/>
    <property type="match status" value="1"/>
</dbReference>
<accession>A0A4S1E0S2</accession>
<dbReference type="SUPFAM" id="SSF51445">
    <property type="entry name" value="(Trans)glycosidases"/>
    <property type="match status" value="1"/>
</dbReference>
<dbReference type="RefSeq" id="WP_135875457.1">
    <property type="nucleotide sequence ID" value="NZ_SRSO01000003.1"/>
</dbReference>
<gene>
    <name evidence="8" type="ORF">EM932_03290</name>
</gene>
<evidence type="ECO:0000256" key="4">
    <source>
        <dbReference type="ARBA" id="ARBA00022801"/>
    </source>
</evidence>
<sequence length="372" mass="42649">MRTNKIISWIVKAVVGCLFLSMTIQCKEKNIADIKDVSINQLNQRLSKKKLEQWQDLKYGMFIHYGMSTFLGEELPDGKAPINAYNPTNLDVGQWVKVAKEAGMNYAVLTAKHVAGHCLWPSKYTGYDVSNNEDTTDVVGEFVKACRKQGIAPGIYYCAWDNHHTFGSLTPDKSENYNGALVIPTEANPAEGAPFTTHLYQNFMTAQIDELLEKYSPLTQFWIDIPIILGDGYRKFIYDHISEKYPDMLVIMNHGKKKTGNKLVFLEHKAWPTDVLTLERFSPEEKYTSILNISGQEYYVPAESNMPIGNEWFWEDDDKVKPMDELVSKFQACLDNRVNFLLNVPPDRSGQIPEKWITPLKELKERMENQIE</sequence>
<evidence type="ECO:0000313" key="9">
    <source>
        <dbReference type="Proteomes" id="UP000307602"/>
    </source>
</evidence>
<dbReference type="InterPro" id="IPR000933">
    <property type="entry name" value="Glyco_hydro_29"/>
</dbReference>
<keyword evidence="6" id="KW-1133">Transmembrane helix</keyword>
<keyword evidence="3" id="KW-0732">Signal</keyword>
<evidence type="ECO:0000256" key="6">
    <source>
        <dbReference type="SAM" id="Phobius"/>
    </source>
</evidence>
<name>A0A4S1E0S2_9FLAO</name>
<dbReference type="Proteomes" id="UP000307602">
    <property type="component" value="Unassembled WGS sequence"/>
</dbReference>
<keyword evidence="6" id="KW-0472">Membrane</keyword>
<reference evidence="8 9" key="1">
    <citation type="submission" date="2019-04" db="EMBL/GenBank/DDBJ databases">
        <authorList>
            <person name="Liu A."/>
        </authorList>
    </citation>
    <scope>NUCLEOTIDE SEQUENCE [LARGE SCALE GENOMIC DNA]</scope>
    <source>
        <strain evidence="8 9">RZ03</strain>
    </source>
</reference>
<keyword evidence="9" id="KW-1185">Reference proteome</keyword>
<keyword evidence="5" id="KW-0326">Glycosidase</keyword>
<comment type="similarity">
    <text evidence="1">Belongs to the glycosyl hydrolase 29 family.</text>
</comment>